<keyword evidence="2" id="KW-1185">Reference proteome</keyword>
<accession>A0ABR9F4M6</accession>
<gene>
    <name evidence="1" type="ORF">EI168_15030</name>
</gene>
<evidence type="ECO:0000313" key="1">
    <source>
        <dbReference type="EMBL" id="MBE0401400.1"/>
    </source>
</evidence>
<proteinExistence type="predicted"/>
<organism evidence="1 2">
    <name type="scientific">Halomonas casei</name>
    <dbReference type="NCBI Taxonomy" id="2742613"/>
    <lineage>
        <taxon>Bacteria</taxon>
        <taxon>Pseudomonadati</taxon>
        <taxon>Pseudomonadota</taxon>
        <taxon>Gammaproteobacteria</taxon>
        <taxon>Oceanospirillales</taxon>
        <taxon>Halomonadaceae</taxon>
        <taxon>Halomonas</taxon>
    </lineage>
</organism>
<dbReference type="EMBL" id="RRZD01000017">
    <property type="protein sequence ID" value="MBE0401400.1"/>
    <property type="molecule type" value="Genomic_DNA"/>
</dbReference>
<reference evidence="1 2" key="1">
    <citation type="submission" date="2020-07" db="EMBL/GenBank/DDBJ databases">
        <title>Halophilic bacteria isolated from french cheeses.</title>
        <authorList>
            <person name="Kothe C.I."/>
            <person name="Farah-Kraiem B."/>
            <person name="Renault P."/>
            <person name="Dridi B."/>
        </authorList>
    </citation>
    <scope>NUCLEOTIDE SEQUENCE [LARGE SCALE GENOMIC DNA]</scope>
    <source>
        <strain evidence="1 2">FME1</strain>
    </source>
</reference>
<dbReference type="RefSeq" id="WP_096279275.1">
    <property type="nucleotide sequence ID" value="NZ_CBCSBM010000016.1"/>
</dbReference>
<evidence type="ECO:0000313" key="2">
    <source>
        <dbReference type="Proteomes" id="UP001645039"/>
    </source>
</evidence>
<sequence>MEWLIIVGIVMFVIAPVMWLKPSPEQKRHSLLRSQITRQGVTIKMEKPPLHHFKGTMPAYRWHYPQDDPGPDFLLVRDSNASEALAPFHAGWRWRIAPLRPLPDSATVHLKTLLERLPQDALVVQSTQYTLTLWWWESQTAERFTTYVPVFEHLRDALRGYADRPITKPLGFKEQPGSREAKP</sequence>
<comment type="caution">
    <text evidence="1">The sequence shown here is derived from an EMBL/GenBank/DDBJ whole genome shotgun (WGS) entry which is preliminary data.</text>
</comment>
<name>A0ABR9F4M6_9GAMM</name>
<protein>
    <submittedName>
        <fullName evidence="1">Preprotein translocase subunit YajC</fullName>
    </submittedName>
</protein>
<dbReference type="Proteomes" id="UP001645039">
    <property type="component" value="Unassembled WGS sequence"/>
</dbReference>